<evidence type="ECO:0000256" key="1">
    <source>
        <dbReference type="SAM" id="MobiDB-lite"/>
    </source>
</evidence>
<keyword evidence="3" id="KW-1185">Reference proteome</keyword>
<evidence type="ECO:0000313" key="2">
    <source>
        <dbReference type="EMBL" id="PLT45619.1"/>
    </source>
</evidence>
<dbReference type="OrthoDB" id="2679423at2"/>
<organism evidence="2 3">
    <name type="scientific">Paenibacillus pasadenensis</name>
    <dbReference type="NCBI Taxonomy" id="217090"/>
    <lineage>
        <taxon>Bacteria</taxon>
        <taxon>Bacillati</taxon>
        <taxon>Bacillota</taxon>
        <taxon>Bacilli</taxon>
        <taxon>Bacillales</taxon>
        <taxon>Paenibacillaceae</taxon>
        <taxon>Paenibacillus</taxon>
    </lineage>
</organism>
<dbReference type="AlphaFoldDB" id="A0A2N5N5Q2"/>
<sequence length="119" mass="11825">MRLGSFIAGGIAGAAAALYVARKRPGLAAAAGVAAGQLWSGVVRKSMAGALRQGMGTIGRSAKPVAPEPAVSERRAEPAAAHAGDAQAWAQIAALVSSDPAVKKETDKLLAEAGASMPH</sequence>
<dbReference type="RefSeq" id="WP_028599802.1">
    <property type="nucleotide sequence ID" value="NZ_BIMM01000007.1"/>
</dbReference>
<accession>A0A2N5N5Q2</accession>
<evidence type="ECO:0000313" key="3">
    <source>
        <dbReference type="Proteomes" id="UP000234789"/>
    </source>
</evidence>
<feature type="region of interest" description="Disordered" evidence="1">
    <location>
        <begin position="58"/>
        <end position="82"/>
    </location>
</feature>
<proteinExistence type="predicted"/>
<protein>
    <submittedName>
        <fullName evidence="2">Uncharacterized protein</fullName>
    </submittedName>
</protein>
<reference evidence="2 3" key="1">
    <citation type="submission" date="2017-05" db="EMBL/GenBank/DDBJ databases">
        <title>Functional genome analysis of Paenibacillus pasadenensis strain R16: insights on endophytic life style and antifungal activity.</title>
        <authorList>
            <person name="Passera A."/>
            <person name="Marcolungo L."/>
            <person name="Casati P."/>
            <person name="Brasca M."/>
            <person name="Quaglino F."/>
            <person name="Delledonne M."/>
        </authorList>
    </citation>
    <scope>NUCLEOTIDE SEQUENCE [LARGE SCALE GENOMIC DNA]</scope>
    <source>
        <strain evidence="2 3">R16</strain>
    </source>
</reference>
<name>A0A2N5N5Q2_9BACL</name>
<dbReference type="Proteomes" id="UP000234789">
    <property type="component" value="Unassembled WGS sequence"/>
</dbReference>
<gene>
    <name evidence="2" type="ORF">B8V81_4050</name>
</gene>
<dbReference type="EMBL" id="NFEZ01000004">
    <property type="protein sequence ID" value="PLT45619.1"/>
    <property type="molecule type" value="Genomic_DNA"/>
</dbReference>
<comment type="caution">
    <text evidence="2">The sequence shown here is derived from an EMBL/GenBank/DDBJ whole genome shotgun (WGS) entry which is preliminary data.</text>
</comment>